<organism evidence="3 4">
    <name type="scientific">Nicrophorus vespilloides</name>
    <name type="common">Boreal carrion beetle</name>
    <dbReference type="NCBI Taxonomy" id="110193"/>
    <lineage>
        <taxon>Eukaryota</taxon>
        <taxon>Metazoa</taxon>
        <taxon>Ecdysozoa</taxon>
        <taxon>Arthropoda</taxon>
        <taxon>Hexapoda</taxon>
        <taxon>Insecta</taxon>
        <taxon>Pterygota</taxon>
        <taxon>Neoptera</taxon>
        <taxon>Endopterygota</taxon>
        <taxon>Coleoptera</taxon>
        <taxon>Polyphaga</taxon>
        <taxon>Staphyliniformia</taxon>
        <taxon>Silphidae</taxon>
        <taxon>Nicrophorinae</taxon>
        <taxon>Nicrophorus</taxon>
    </lineage>
</organism>
<feature type="signal peptide" evidence="2">
    <location>
        <begin position="1"/>
        <end position="15"/>
    </location>
</feature>
<reference evidence="4" key="1">
    <citation type="submission" date="2025-08" db="UniProtKB">
        <authorList>
            <consortium name="RefSeq"/>
        </authorList>
    </citation>
    <scope>IDENTIFICATION</scope>
    <source>
        <tissue evidence="4">Whole Larva</tissue>
    </source>
</reference>
<evidence type="ECO:0000256" key="1">
    <source>
        <dbReference type="SAM" id="MobiDB-lite"/>
    </source>
</evidence>
<feature type="compositionally biased region" description="Basic and acidic residues" evidence="1">
    <location>
        <begin position="200"/>
        <end position="222"/>
    </location>
</feature>
<keyword evidence="3" id="KW-1185">Reference proteome</keyword>
<evidence type="ECO:0000313" key="4">
    <source>
        <dbReference type="RefSeq" id="XP_017784279.1"/>
    </source>
</evidence>
<dbReference type="GeneID" id="108567967"/>
<proteinExistence type="predicted"/>
<dbReference type="Proteomes" id="UP000695000">
    <property type="component" value="Unplaced"/>
</dbReference>
<evidence type="ECO:0000256" key="2">
    <source>
        <dbReference type="SAM" id="SignalP"/>
    </source>
</evidence>
<feature type="chain" id="PRO_5047118444" evidence="2">
    <location>
        <begin position="16"/>
        <end position="371"/>
    </location>
</feature>
<sequence length="371" mass="43723">MKLLIAICILACVCAKKQESDAKENYFRYMRALNGDEVRSHGSLENIPKPGGFRIYYPAKKVAKRETEDAEVNLPDDEFTKPLQLEELDEDNSTEVESKNDLVINDFIRFKREAKDNLRVNKEERSGKMLLSDSVPEGNREPRGATKEQWIKQPYPVQTTDPDRNYEDSVASASETARAPRVHFVTQRRSESAPPLVYHSYDREGRSREPNNRQLSRDLDRDMEYYPRPARHYNPYRDPYYRRQDYDYQYYEEDKPSKHRRIIYYATLPDLGRSPPNVDLRDRYSYRDRYVTSLPVSVGADKFRAAGNPYSKPRFDESSKSAYPLKVSTDVNVREIKKNPERRIYSDVDRRLGYSLPTNYKEEGYDSRYYQ</sequence>
<dbReference type="RefSeq" id="XP_017784279.1">
    <property type="nucleotide sequence ID" value="XM_017928790.1"/>
</dbReference>
<gene>
    <name evidence="4" type="primary">LOC108567967</name>
</gene>
<accession>A0ABM1NBS9</accession>
<keyword evidence="2" id="KW-0732">Signal</keyword>
<protein>
    <submittedName>
        <fullName evidence="4">Uncharacterized protein LOC108567967</fullName>
    </submittedName>
</protein>
<name>A0ABM1NBS9_NICVS</name>
<feature type="compositionally biased region" description="Basic and acidic residues" evidence="1">
    <location>
        <begin position="138"/>
        <end position="150"/>
    </location>
</feature>
<feature type="region of interest" description="Disordered" evidence="1">
    <location>
        <begin position="129"/>
        <end position="222"/>
    </location>
</feature>
<evidence type="ECO:0000313" key="3">
    <source>
        <dbReference type="Proteomes" id="UP000695000"/>
    </source>
</evidence>